<sequence length="169" mass="18670">MSIHYGDCLREAVRGQKLSMKFTSGLHVSFKNYVSAMEAYISGSVNTFDGWAELSKCSIRTPKLVAVSNAISTLTLHEVVDVDSDTSTHAVYAFLNARFSISDISNEETVLVLLRRRGLEKVEFSRRLRKSFLRYLVGFKSCVASPSGFPLGPLPPSGLVFRSIVGFPL</sequence>
<evidence type="ECO:0000313" key="2">
    <source>
        <dbReference type="Proteomes" id="UP000507245"/>
    </source>
</evidence>
<protein>
    <submittedName>
        <fullName evidence="1">Uncharacterized protein</fullName>
    </submittedName>
</protein>
<name>A0A6J5XGA9_PRUAR</name>
<keyword evidence="2" id="KW-1185">Reference proteome</keyword>
<proteinExistence type="predicted"/>
<dbReference type="AlphaFoldDB" id="A0A6J5XGA9"/>
<organism evidence="1 2">
    <name type="scientific">Prunus armeniaca</name>
    <name type="common">Apricot</name>
    <name type="synonym">Armeniaca vulgaris</name>
    <dbReference type="NCBI Taxonomy" id="36596"/>
    <lineage>
        <taxon>Eukaryota</taxon>
        <taxon>Viridiplantae</taxon>
        <taxon>Streptophyta</taxon>
        <taxon>Embryophyta</taxon>
        <taxon>Tracheophyta</taxon>
        <taxon>Spermatophyta</taxon>
        <taxon>Magnoliopsida</taxon>
        <taxon>eudicotyledons</taxon>
        <taxon>Gunneridae</taxon>
        <taxon>Pentapetalae</taxon>
        <taxon>rosids</taxon>
        <taxon>fabids</taxon>
        <taxon>Rosales</taxon>
        <taxon>Rosaceae</taxon>
        <taxon>Amygdaloideae</taxon>
        <taxon>Amygdaleae</taxon>
        <taxon>Prunus</taxon>
    </lineage>
</organism>
<evidence type="ECO:0000313" key="1">
    <source>
        <dbReference type="EMBL" id="CAB4310965.1"/>
    </source>
</evidence>
<dbReference type="Proteomes" id="UP000507245">
    <property type="component" value="Unassembled WGS sequence"/>
</dbReference>
<accession>A0A6J5XGA9</accession>
<reference evidence="2" key="1">
    <citation type="journal article" date="2020" name="Genome Biol.">
        <title>Gamete binning: chromosome-level and haplotype-resolved genome assembly enabled by high-throughput single-cell sequencing of gamete genomes.</title>
        <authorList>
            <person name="Campoy J.A."/>
            <person name="Sun H."/>
            <person name="Goel M."/>
            <person name="Jiao W.-B."/>
            <person name="Folz-Donahue K."/>
            <person name="Wang N."/>
            <person name="Rubio M."/>
            <person name="Liu C."/>
            <person name="Kukat C."/>
            <person name="Ruiz D."/>
            <person name="Huettel B."/>
            <person name="Schneeberger K."/>
        </authorList>
    </citation>
    <scope>NUCLEOTIDE SEQUENCE [LARGE SCALE GENOMIC DNA]</scope>
    <source>
        <strain evidence="2">cv. Rojo Pasion</strain>
    </source>
</reference>
<gene>
    <name evidence="1" type="ORF">ORAREDHAP_LOCUS32973</name>
</gene>
<dbReference type="EMBL" id="CAEKKB010000005">
    <property type="protein sequence ID" value="CAB4310965.1"/>
    <property type="molecule type" value="Genomic_DNA"/>
</dbReference>